<proteinExistence type="predicted"/>
<comment type="caution">
    <text evidence="1">The sequence shown here is derived from an EMBL/GenBank/DDBJ whole genome shotgun (WGS) entry which is preliminary data.</text>
</comment>
<keyword evidence="2" id="KW-1185">Reference proteome</keyword>
<evidence type="ECO:0000313" key="2">
    <source>
        <dbReference type="Proteomes" id="UP000287124"/>
    </source>
</evidence>
<reference evidence="1 2" key="1">
    <citation type="submission" date="2017-06" db="EMBL/GenBank/DDBJ databases">
        <title>Comparative genomic analysis of Ambrosia Fusariam Clade fungi.</title>
        <authorList>
            <person name="Stajich J.E."/>
            <person name="Carrillo J."/>
            <person name="Kijimoto T."/>
            <person name="Eskalen A."/>
            <person name="O'Donnell K."/>
            <person name="Kasson M."/>
        </authorList>
    </citation>
    <scope>NUCLEOTIDE SEQUENCE [LARGE SCALE GENOMIC DNA]</scope>
    <source>
        <strain evidence="1 2">UCR1854</strain>
    </source>
</reference>
<dbReference type="AlphaFoldDB" id="A0A430KX56"/>
<evidence type="ECO:0000313" key="1">
    <source>
        <dbReference type="EMBL" id="RTE67974.1"/>
    </source>
</evidence>
<protein>
    <submittedName>
        <fullName evidence="1">Uncharacterized protein</fullName>
    </submittedName>
</protein>
<organism evidence="1 2">
    <name type="scientific">Fusarium euwallaceae</name>
    <dbReference type="NCBI Taxonomy" id="1147111"/>
    <lineage>
        <taxon>Eukaryota</taxon>
        <taxon>Fungi</taxon>
        <taxon>Dikarya</taxon>
        <taxon>Ascomycota</taxon>
        <taxon>Pezizomycotina</taxon>
        <taxon>Sordariomycetes</taxon>
        <taxon>Hypocreomycetidae</taxon>
        <taxon>Hypocreales</taxon>
        <taxon>Nectriaceae</taxon>
        <taxon>Fusarium</taxon>
        <taxon>Fusarium solani species complex</taxon>
    </lineage>
</organism>
<sequence>MRNERVVGWDGGRESVIRVQSRKRVAWMVLVLSQSSKWAVTIVSMTKFIPETHTHFQIAEHGFNIY</sequence>
<accession>A0A430KX56</accession>
<dbReference type="EMBL" id="MIKF01001403">
    <property type="protein sequence ID" value="RTE67974.1"/>
    <property type="molecule type" value="Genomic_DNA"/>
</dbReference>
<gene>
    <name evidence="1" type="ORF">BHE90_017649</name>
</gene>
<name>A0A430KX56_9HYPO</name>
<dbReference type="Proteomes" id="UP000287124">
    <property type="component" value="Unassembled WGS sequence"/>
</dbReference>